<keyword evidence="7" id="KW-1185">Reference proteome</keyword>
<dbReference type="PROSITE" id="PS51257">
    <property type="entry name" value="PROKAR_LIPOPROTEIN"/>
    <property type="match status" value="1"/>
</dbReference>
<evidence type="ECO:0000256" key="2">
    <source>
        <dbReference type="ARBA" id="ARBA00022448"/>
    </source>
</evidence>
<feature type="compositionally biased region" description="Basic residues" evidence="3">
    <location>
        <begin position="345"/>
        <end position="356"/>
    </location>
</feature>
<accession>A0A315ZF13</accession>
<dbReference type="PANTHER" id="PTHR30097:SF4">
    <property type="entry name" value="SLR6042 PROTEIN"/>
    <property type="match status" value="1"/>
</dbReference>
<dbReference type="OrthoDB" id="9814657at2"/>
<dbReference type="Gene3D" id="2.40.50.100">
    <property type="match status" value="1"/>
</dbReference>
<dbReference type="InterPro" id="IPR006143">
    <property type="entry name" value="RND_pump_MFP"/>
</dbReference>
<protein>
    <submittedName>
        <fullName evidence="6">Cobalt-zinc-cadmium efflux system membrane fusion protein</fullName>
    </submittedName>
</protein>
<feature type="domain" description="CusB-like beta-barrel" evidence="4">
    <location>
        <begin position="233"/>
        <end position="301"/>
    </location>
</feature>
<reference evidence="6 7" key="1">
    <citation type="submission" date="2018-03" db="EMBL/GenBank/DDBJ databases">
        <title>Genomic Encyclopedia of Archaeal and Bacterial Type Strains, Phase II (KMG-II): from individual species to whole genera.</title>
        <authorList>
            <person name="Goeker M."/>
        </authorList>
    </citation>
    <scope>NUCLEOTIDE SEQUENCE [LARGE SCALE GENOMIC DNA]</scope>
    <source>
        <strain evidence="6 7">DSM 28229</strain>
    </source>
</reference>
<dbReference type="PANTHER" id="PTHR30097">
    <property type="entry name" value="CATION EFFLUX SYSTEM PROTEIN CUSB"/>
    <property type="match status" value="1"/>
</dbReference>
<feature type="domain" description="CzcB-like barrel-sandwich hybrid" evidence="5">
    <location>
        <begin position="80"/>
        <end position="224"/>
    </location>
</feature>
<dbReference type="Pfam" id="PF25954">
    <property type="entry name" value="Beta-barrel_RND_2"/>
    <property type="match status" value="1"/>
</dbReference>
<dbReference type="GO" id="GO:0060003">
    <property type="term" value="P:copper ion export"/>
    <property type="evidence" value="ECO:0007669"/>
    <property type="project" value="TreeGrafter"/>
</dbReference>
<dbReference type="AlphaFoldDB" id="A0A315ZF13"/>
<dbReference type="GO" id="GO:0015679">
    <property type="term" value="P:plasma membrane copper ion transport"/>
    <property type="evidence" value="ECO:0007669"/>
    <property type="project" value="TreeGrafter"/>
</dbReference>
<dbReference type="GO" id="GO:0016020">
    <property type="term" value="C:membrane"/>
    <property type="evidence" value="ECO:0007669"/>
    <property type="project" value="InterPro"/>
</dbReference>
<dbReference type="InterPro" id="IPR058792">
    <property type="entry name" value="Beta-barrel_RND_2"/>
</dbReference>
<evidence type="ECO:0000313" key="7">
    <source>
        <dbReference type="Proteomes" id="UP000245535"/>
    </source>
</evidence>
<dbReference type="NCBIfam" id="TIGR01730">
    <property type="entry name" value="RND_mfp"/>
    <property type="match status" value="1"/>
</dbReference>
<evidence type="ECO:0000313" key="6">
    <source>
        <dbReference type="EMBL" id="PWJ43324.1"/>
    </source>
</evidence>
<comment type="caution">
    <text evidence="6">The sequence shown here is derived from an EMBL/GenBank/DDBJ whole genome shotgun (WGS) entry which is preliminary data.</text>
</comment>
<sequence length="412" mass="46301">MNFKIYILSTVLFGMAVACSSTDQHGHDEHEHHEDENQNKVVLTERQQQAIGLESGQVEQKNLGEVLELSGRVEIPPQRKATISPIIGGFVREVKVIEGDRVKKGQLLATLEHPDFINLQQAYLEQFNELTFLEKEYGRKKKLYEQQVGAGKEYQRISSDYNSTKVKLSALHAQLEMLGINPKQVEKGALVSKVSIRATIDGIIDQVSINLGSFATAQQSMFEIINLDDLHIHFMVFEKDLGRIQKGDEIRFTTPNKTEGDFVAEVYALSSSFNEETKRSEIHTHLKKGDGHKLYPGMYVVGEVITQTQMCYVLPTEAIVKKDGKSYVFIEEDGTEGEVQEGKGNHHVHGHNHHGHKEGTSYRMSEVVSGITALGYSEVKFLEELSLETKIVKKGAYWLIAELGKAETAHEH</sequence>
<dbReference type="Gene3D" id="2.40.30.170">
    <property type="match status" value="1"/>
</dbReference>
<dbReference type="SUPFAM" id="SSF111369">
    <property type="entry name" value="HlyD-like secretion proteins"/>
    <property type="match status" value="1"/>
</dbReference>
<evidence type="ECO:0000256" key="1">
    <source>
        <dbReference type="ARBA" id="ARBA00009477"/>
    </source>
</evidence>
<dbReference type="InterPro" id="IPR058647">
    <property type="entry name" value="BSH_CzcB-like"/>
</dbReference>
<proteinExistence type="inferred from homology"/>
<dbReference type="GO" id="GO:0030313">
    <property type="term" value="C:cell envelope"/>
    <property type="evidence" value="ECO:0007669"/>
    <property type="project" value="TreeGrafter"/>
</dbReference>
<name>A0A315ZF13_SEDFL</name>
<evidence type="ECO:0000259" key="4">
    <source>
        <dbReference type="Pfam" id="PF25954"/>
    </source>
</evidence>
<organism evidence="6 7">
    <name type="scientific">Sediminitomix flava</name>
    <dbReference type="NCBI Taxonomy" id="379075"/>
    <lineage>
        <taxon>Bacteria</taxon>
        <taxon>Pseudomonadati</taxon>
        <taxon>Bacteroidota</taxon>
        <taxon>Cytophagia</taxon>
        <taxon>Cytophagales</taxon>
        <taxon>Flammeovirgaceae</taxon>
        <taxon>Sediminitomix</taxon>
    </lineage>
</organism>
<feature type="region of interest" description="Disordered" evidence="3">
    <location>
        <begin position="338"/>
        <end position="361"/>
    </location>
</feature>
<gene>
    <name evidence="6" type="ORF">BC781_102873</name>
</gene>
<comment type="similarity">
    <text evidence="1">Belongs to the membrane fusion protein (MFP) (TC 8.A.1) family.</text>
</comment>
<dbReference type="Proteomes" id="UP000245535">
    <property type="component" value="Unassembled WGS sequence"/>
</dbReference>
<dbReference type="GO" id="GO:0022857">
    <property type="term" value="F:transmembrane transporter activity"/>
    <property type="evidence" value="ECO:0007669"/>
    <property type="project" value="InterPro"/>
</dbReference>
<dbReference type="EMBL" id="QGDO01000002">
    <property type="protein sequence ID" value="PWJ43324.1"/>
    <property type="molecule type" value="Genomic_DNA"/>
</dbReference>
<dbReference type="Pfam" id="PF25973">
    <property type="entry name" value="BSH_CzcB"/>
    <property type="match status" value="1"/>
</dbReference>
<evidence type="ECO:0000259" key="5">
    <source>
        <dbReference type="Pfam" id="PF25973"/>
    </source>
</evidence>
<evidence type="ECO:0000256" key="3">
    <source>
        <dbReference type="SAM" id="MobiDB-lite"/>
    </source>
</evidence>
<dbReference type="RefSeq" id="WP_109617781.1">
    <property type="nucleotide sequence ID" value="NZ_QGDO01000002.1"/>
</dbReference>
<dbReference type="InterPro" id="IPR051909">
    <property type="entry name" value="MFP_Cation_Efflux"/>
</dbReference>
<keyword evidence="2" id="KW-0813">Transport</keyword>